<feature type="compositionally biased region" description="Polar residues" evidence="1">
    <location>
        <begin position="1"/>
        <end position="11"/>
    </location>
</feature>
<organism evidence="3 4">
    <name type="scientific">Pseudotabrizicola sediminis</name>
    <dbReference type="NCBI Taxonomy" id="2486418"/>
    <lineage>
        <taxon>Bacteria</taxon>
        <taxon>Pseudomonadati</taxon>
        <taxon>Pseudomonadota</taxon>
        <taxon>Alphaproteobacteria</taxon>
        <taxon>Rhodobacterales</taxon>
        <taxon>Paracoccaceae</taxon>
        <taxon>Pseudotabrizicola</taxon>
    </lineage>
</organism>
<comment type="caution">
    <text evidence="3">The sequence shown here is derived from an EMBL/GenBank/DDBJ whole genome shotgun (WGS) entry which is preliminary data.</text>
</comment>
<evidence type="ECO:0000313" key="4">
    <source>
        <dbReference type="Proteomes" id="UP000297741"/>
    </source>
</evidence>
<name>A0ABY2KMP3_9RHOB</name>
<evidence type="ECO:0000313" key="3">
    <source>
        <dbReference type="EMBL" id="TGD42290.1"/>
    </source>
</evidence>
<reference evidence="3 4" key="1">
    <citation type="submission" date="2018-11" db="EMBL/GenBank/DDBJ databases">
        <title>Tabrizicola sp. isolated from sediment of alpine lake.</title>
        <authorList>
            <person name="Liu Z."/>
        </authorList>
    </citation>
    <scope>NUCLEOTIDE SEQUENCE [LARGE SCALE GENOMIC DNA]</scope>
    <source>
        <strain evidence="3 4">DRYC-M-16</strain>
    </source>
</reference>
<dbReference type="EMBL" id="RPEM01000010">
    <property type="protein sequence ID" value="TGD42290.1"/>
    <property type="molecule type" value="Genomic_DNA"/>
</dbReference>
<feature type="domain" description="DUF4114" evidence="2">
    <location>
        <begin position="46"/>
        <end position="120"/>
    </location>
</feature>
<dbReference type="Proteomes" id="UP000297741">
    <property type="component" value="Unassembled WGS sequence"/>
</dbReference>
<dbReference type="RefSeq" id="WP_135432705.1">
    <property type="nucleotide sequence ID" value="NZ_RPEM01000010.1"/>
</dbReference>
<feature type="region of interest" description="Disordered" evidence="1">
    <location>
        <begin position="1"/>
        <end position="20"/>
    </location>
</feature>
<evidence type="ECO:0000259" key="2">
    <source>
        <dbReference type="Pfam" id="PF13448"/>
    </source>
</evidence>
<sequence length="143" mass="15139">MGFLNASNASGRPTAPLLTDPNATFELRNAAGEIASNNDTGNLTLFHVAQNGTATAIQTQYGANTFHSAANPDNPYALNADNFGHTVGRIEAEAGTIVLGFEDLWNGGDRDFDDIIFRFDVGQSNARVLYPNLAYGEGGEGNT</sequence>
<dbReference type="Pfam" id="PF13448">
    <property type="entry name" value="DUF4114"/>
    <property type="match status" value="1"/>
</dbReference>
<protein>
    <submittedName>
        <fullName evidence="3">DUF4114 domain-containing protein</fullName>
    </submittedName>
</protein>
<dbReference type="InterPro" id="IPR025193">
    <property type="entry name" value="DUF4114"/>
</dbReference>
<accession>A0ABY2KMP3</accession>
<evidence type="ECO:0000256" key="1">
    <source>
        <dbReference type="SAM" id="MobiDB-lite"/>
    </source>
</evidence>
<gene>
    <name evidence="3" type="ORF">EEB11_14960</name>
</gene>
<proteinExistence type="predicted"/>
<keyword evidence="4" id="KW-1185">Reference proteome</keyword>